<dbReference type="AlphaFoldDB" id="A0A249PDQ0"/>
<evidence type="ECO:0000313" key="3">
    <source>
        <dbReference type="Proteomes" id="UP000217211"/>
    </source>
</evidence>
<accession>A0A249PDQ0</accession>
<name>A0A249PDQ0_9HYPH</name>
<organism evidence="2 3">
    <name type="scientific">Sinorhizobium sojae CCBAU 05684</name>
    <dbReference type="NCBI Taxonomy" id="716928"/>
    <lineage>
        <taxon>Bacteria</taxon>
        <taxon>Pseudomonadati</taxon>
        <taxon>Pseudomonadota</taxon>
        <taxon>Alphaproteobacteria</taxon>
        <taxon>Hyphomicrobiales</taxon>
        <taxon>Rhizobiaceae</taxon>
        <taxon>Sinorhizobium/Ensifer group</taxon>
        <taxon>Sinorhizobium</taxon>
    </lineage>
</organism>
<evidence type="ECO:0000313" key="2">
    <source>
        <dbReference type="EMBL" id="ASY63946.1"/>
    </source>
</evidence>
<keyword evidence="3" id="KW-1185">Reference proteome</keyword>
<protein>
    <submittedName>
        <fullName evidence="2">Uncharacterized protein</fullName>
    </submittedName>
</protein>
<keyword evidence="1" id="KW-0812">Transmembrane</keyword>
<dbReference type="Proteomes" id="UP000217211">
    <property type="component" value="Chromosome"/>
</dbReference>
<evidence type="ECO:0000256" key="1">
    <source>
        <dbReference type="SAM" id="Phobius"/>
    </source>
</evidence>
<proteinExistence type="predicted"/>
<dbReference type="KEGG" id="esj:SJ05684_c25070"/>
<dbReference type="RefSeq" id="WP_157211989.1">
    <property type="nucleotide sequence ID" value="NZ_AJQT01000076.1"/>
</dbReference>
<reference evidence="2 3" key="1">
    <citation type="submission" date="2017-08" db="EMBL/GenBank/DDBJ databases">
        <title>Multipartite genome sequences of Sinorhizobium species nodulating soybeans.</title>
        <authorList>
            <person name="Tian C.F."/>
        </authorList>
    </citation>
    <scope>NUCLEOTIDE SEQUENCE [LARGE SCALE GENOMIC DNA]</scope>
    <source>
        <strain evidence="2 3">CCBAU 05684</strain>
    </source>
</reference>
<gene>
    <name evidence="2" type="ORF">SJ05684_c25070</name>
</gene>
<dbReference type="EMBL" id="CP023067">
    <property type="protein sequence ID" value="ASY63946.1"/>
    <property type="molecule type" value="Genomic_DNA"/>
</dbReference>
<keyword evidence="1" id="KW-0472">Membrane</keyword>
<sequence length="57" mass="6333">MPKSPKIPERLWFKFLGHETLAEGRFSIACAVLIAVLRMLLRLGVLVLVGKAAARLM</sequence>
<keyword evidence="1" id="KW-1133">Transmembrane helix</keyword>
<feature type="transmembrane region" description="Helical" evidence="1">
    <location>
        <begin position="26"/>
        <end position="49"/>
    </location>
</feature>